<sequence length="162" mass="19326">MVDDSGSKDYQEVLSNLRSMVNTKFLKYTLKLNEMRRKLQREALEAPSAPKEVNSRETSTSLLMEEQEHQQKNEFMEERKRIVKSINEIGQIVEDISIHVRLQEEQLKRIDDIVIQSDKWSKKALNELNDIWFAVRSNRKTIVKFFVFWILVILLFWGLRKI</sequence>
<dbReference type="VEuPathDB" id="MicrosporidiaDB:VICG_00256"/>
<dbReference type="InterPro" id="IPR000727">
    <property type="entry name" value="T_SNARE_dom"/>
</dbReference>
<dbReference type="InParanoid" id="L2GQ21"/>
<protein>
    <recommendedName>
        <fullName evidence="2">t-SNARE coiled-coil homology domain-containing protein</fullName>
    </recommendedName>
</protein>
<dbReference type="InterPro" id="IPR010989">
    <property type="entry name" value="SNARE"/>
</dbReference>
<dbReference type="Gene3D" id="1.20.5.110">
    <property type="match status" value="1"/>
</dbReference>
<dbReference type="EMBL" id="JH370130">
    <property type="protein sequence ID" value="ELA42941.1"/>
    <property type="molecule type" value="Genomic_DNA"/>
</dbReference>
<keyword evidence="4" id="KW-1185">Reference proteome</keyword>
<evidence type="ECO:0000259" key="2">
    <source>
        <dbReference type="PROSITE" id="PS50192"/>
    </source>
</evidence>
<keyword evidence="1" id="KW-0472">Membrane</keyword>
<proteinExistence type="predicted"/>
<keyword evidence="1" id="KW-1133">Transmembrane helix</keyword>
<accession>L2GQ21</accession>
<reference evidence="4" key="1">
    <citation type="submission" date="2011-05" db="EMBL/GenBank/DDBJ databases">
        <title>The genome sequence of Vittaforma corneae strain ATCC 50505.</title>
        <authorList>
            <consortium name="The Broad Institute Genome Sequencing Platform"/>
            <person name="Cuomo C."/>
            <person name="Didier E."/>
            <person name="Bowers L."/>
            <person name="Young S.K."/>
            <person name="Zeng Q."/>
            <person name="Gargeya S."/>
            <person name="Fitzgerald M."/>
            <person name="Haas B."/>
            <person name="Abouelleil A."/>
            <person name="Alvarado L."/>
            <person name="Arachchi H.M."/>
            <person name="Berlin A."/>
            <person name="Chapman S.B."/>
            <person name="Gearin G."/>
            <person name="Goldberg J."/>
            <person name="Griggs A."/>
            <person name="Gujja S."/>
            <person name="Hansen M."/>
            <person name="Heiman D."/>
            <person name="Howarth C."/>
            <person name="Larimer J."/>
            <person name="Lui A."/>
            <person name="MacDonald P.J.P."/>
            <person name="McCowen C."/>
            <person name="Montmayeur A."/>
            <person name="Murphy C."/>
            <person name="Neiman D."/>
            <person name="Pearson M."/>
            <person name="Priest M."/>
            <person name="Roberts A."/>
            <person name="Saif S."/>
            <person name="Shea T."/>
            <person name="Sisk P."/>
            <person name="Stolte C."/>
            <person name="Sykes S."/>
            <person name="Wortman J."/>
            <person name="Nusbaum C."/>
            <person name="Birren B."/>
        </authorList>
    </citation>
    <scope>NUCLEOTIDE SEQUENCE [LARGE SCALE GENOMIC DNA]</scope>
    <source>
        <strain evidence="4">ATCC 50505</strain>
    </source>
</reference>
<dbReference type="RefSeq" id="XP_007603709.1">
    <property type="nucleotide sequence ID" value="XM_007603647.1"/>
</dbReference>
<dbReference type="OrthoDB" id="421009at2759"/>
<organism evidence="3 4">
    <name type="scientific">Vittaforma corneae (strain ATCC 50505)</name>
    <name type="common">Microsporidian parasite</name>
    <name type="synonym">Nosema corneum</name>
    <dbReference type="NCBI Taxonomy" id="993615"/>
    <lineage>
        <taxon>Eukaryota</taxon>
        <taxon>Fungi</taxon>
        <taxon>Fungi incertae sedis</taxon>
        <taxon>Microsporidia</taxon>
        <taxon>Nosematidae</taxon>
        <taxon>Vittaforma</taxon>
    </lineage>
</organism>
<gene>
    <name evidence="3" type="ORF">VICG_00256</name>
</gene>
<evidence type="ECO:0000313" key="3">
    <source>
        <dbReference type="EMBL" id="ELA42941.1"/>
    </source>
</evidence>
<dbReference type="HOGENOM" id="CLU_090728_0_0_1"/>
<dbReference type="AlphaFoldDB" id="L2GQ21"/>
<dbReference type="STRING" id="993615.L2GQ21"/>
<dbReference type="GeneID" id="19880974"/>
<name>L2GQ21_VITCO</name>
<feature type="domain" description="T-SNARE coiled-coil homology" evidence="2">
    <location>
        <begin position="69"/>
        <end position="131"/>
    </location>
</feature>
<dbReference type="GO" id="GO:0016192">
    <property type="term" value="P:vesicle-mediated transport"/>
    <property type="evidence" value="ECO:0007669"/>
    <property type="project" value="InterPro"/>
</dbReference>
<dbReference type="GO" id="GO:0016020">
    <property type="term" value="C:membrane"/>
    <property type="evidence" value="ECO:0007669"/>
    <property type="project" value="InterPro"/>
</dbReference>
<dbReference type="Proteomes" id="UP000011082">
    <property type="component" value="Unassembled WGS sequence"/>
</dbReference>
<dbReference type="PROSITE" id="PS50192">
    <property type="entry name" value="T_SNARE"/>
    <property type="match status" value="1"/>
</dbReference>
<evidence type="ECO:0000256" key="1">
    <source>
        <dbReference type="SAM" id="Phobius"/>
    </source>
</evidence>
<feature type="transmembrane region" description="Helical" evidence="1">
    <location>
        <begin position="142"/>
        <end position="159"/>
    </location>
</feature>
<dbReference type="SUPFAM" id="SSF47661">
    <property type="entry name" value="t-snare proteins"/>
    <property type="match status" value="1"/>
</dbReference>
<evidence type="ECO:0000313" key="4">
    <source>
        <dbReference type="Proteomes" id="UP000011082"/>
    </source>
</evidence>
<keyword evidence="1" id="KW-0812">Transmembrane</keyword>